<reference evidence="1 2" key="1">
    <citation type="journal article" date="2023" name="Int. J. Syst. Evol. Microbiol.">
        <title>The observation of taxonomic boundaries for the 16SrII and 16SrXXV phytoplasmas using genome-based delimitation.</title>
        <authorList>
            <person name="Rodrigues Jardim B."/>
            <person name="Tran-Nguyen L.T.T."/>
            <person name="Gambley C."/>
            <person name="Al-Sadi A.M."/>
            <person name="Al-Subhi A.M."/>
            <person name="Foissac X."/>
            <person name="Salar P."/>
            <person name="Cai H."/>
            <person name="Yang J.Y."/>
            <person name="Davis R."/>
            <person name="Jones L."/>
            <person name="Rodoni B."/>
            <person name="Constable F.E."/>
        </authorList>
    </citation>
    <scope>NUCLEOTIDE SEQUENCE [LARGE SCALE GENOMIC DNA]</scope>
    <source>
        <strain evidence="1">BAWM-322</strain>
    </source>
</reference>
<sequence>MANRREIALLQYALIPMVTLLNKITLVKKIIKLYNIFIYCEHQRGLNVVLSNQ</sequence>
<gene>
    <name evidence="1" type="ORF">OC725_01590</name>
</gene>
<accession>A0ABU8ZSK6</accession>
<organism evidence="1 2">
    <name type="scientific">Candidatus Phytoplasma fabacearum</name>
    <dbReference type="NCBI Taxonomy" id="2982628"/>
    <lineage>
        <taxon>Bacteria</taxon>
        <taxon>Bacillati</taxon>
        <taxon>Mycoplasmatota</taxon>
        <taxon>Mollicutes</taxon>
        <taxon>Acholeplasmatales</taxon>
        <taxon>Acholeplasmataceae</taxon>
        <taxon>Candidatus Phytoplasma</taxon>
        <taxon>16SrII (Peanut WB group)</taxon>
    </lineage>
</organism>
<evidence type="ECO:0000313" key="2">
    <source>
        <dbReference type="Proteomes" id="UP001382955"/>
    </source>
</evidence>
<proteinExistence type="predicted"/>
<protein>
    <submittedName>
        <fullName evidence="1">Uncharacterized protein</fullName>
    </submittedName>
</protein>
<dbReference type="Proteomes" id="UP001382955">
    <property type="component" value="Unassembled WGS sequence"/>
</dbReference>
<keyword evidence="2" id="KW-1185">Reference proteome</keyword>
<dbReference type="EMBL" id="JAOSIK010000012">
    <property type="protein sequence ID" value="MEK0311960.1"/>
    <property type="molecule type" value="Genomic_DNA"/>
</dbReference>
<evidence type="ECO:0000313" key="1">
    <source>
        <dbReference type="EMBL" id="MEK0311960.1"/>
    </source>
</evidence>
<name>A0ABU8ZSK6_9MOLU</name>
<dbReference type="RefSeq" id="WP_340495408.1">
    <property type="nucleotide sequence ID" value="NZ_JAOSIK010000012.1"/>
</dbReference>
<comment type="caution">
    <text evidence="1">The sequence shown here is derived from an EMBL/GenBank/DDBJ whole genome shotgun (WGS) entry which is preliminary data.</text>
</comment>